<dbReference type="Proteomes" id="UP000198967">
    <property type="component" value="Unassembled WGS sequence"/>
</dbReference>
<dbReference type="GO" id="GO:0003700">
    <property type="term" value="F:DNA-binding transcription factor activity"/>
    <property type="evidence" value="ECO:0007669"/>
    <property type="project" value="InterPro"/>
</dbReference>
<comment type="similarity">
    <text evidence="1">Belongs to the LysR transcriptional regulatory family.</text>
</comment>
<keyword evidence="7" id="KW-1185">Reference proteome</keyword>
<evidence type="ECO:0000256" key="2">
    <source>
        <dbReference type="ARBA" id="ARBA00023015"/>
    </source>
</evidence>
<reference evidence="6 7" key="1">
    <citation type="submission" date="2016-10" db="EMBL/GenBank/DDBJ databases">
        <authorList>
            <person name="de Groot N.N."/>
        </authorList>
    </citation>
    <scope>NUCLEOTIDE SEQUENCE [LARGE SCALE GENOMIC DNA]</scope>
    <source>
        <strain evidence="6 7">CGMCC 4.3143</strain>
    </source>
</reference>
<evidence type="ECO:0000259" key="5">
    <source>
        <dbReference type="PROSITE" id="PS50931"/>
    </source>
</evidence>
<dbReference type="InterPro" id="IPR005119">
    <property type="entry name" value="LysR_subst-bd"/>
</dbReference>
<dbReference type="PRINTS" id="PR00039">
    <property type="entry name" value="HTHLYSR"/>
</dbReference>
<dbReference type="CDD" id="cd08417">
    <property type="entry name" value="PBP2_Nitroaromatics_like"/>
    <property type="match status" value="1"/>
</dbReference>
<dbReference type="RefSeq" id="WP_176921429.1">
    <property type="nucleotide sequence ID" value="NZ_FNBE01000013.1"/>
</dbReference>
<dbReference type="InterPro" id="IPR050389">
    <property type="entry name" value="LysR-type_TF"/>
</dbReference>
<dbReference type="Pfam" id="PF00126">
    <property type="entry name" value="HTH_1"/>
    <property type="match status" value="1"/>
</dbReference>
<dbReference type="AlphaFoldDB" id="A0A1G7VCX9"/>
<dbReference type="InterPro" id="IPR000847">
    <property type="entry name" value="LysR_HTH_N"/>
</dbReference>
<dbReference type="PANTHER" id="PTHR30118:SF15">
    <property type="entry name" value="TRANSCRIPTIONAL REGULATORY PROTEIN"/>
    <property type="match status" value="1"/>
</dbReference>
<dbReference type="Gene3D" id="1.10.10.10">
    <property type="entry name" value="Winged helix-like DNA-binding domain superfamily/Winged helix DNA-binding domain"/>
    <property type="match status" value="1"/>
</dbReference>
<dbReference type="EMBL" id="FNBE01000013">
    <property type="protein sequence ID" value="SDG57666.1"/>
    <property type="molecule type" value="Genomic_DNA"/>
</dbReference>
<sequence length="304" mass="33040">MKLSSLDLNLLVALDALLQEANVTRAGRRLDLSQSAMSGALARLRKLFGDPLLVRTGNDLRLTPLAVRLRGEVAELLVGVRGLFEVGPGEPGRRVFTVAGSDYTMLVLLPSLLERLRRRAPEVRIDARPLSRTAAALVDEGIDVIVQPRELEHVTMPSRDLFVDRWLCAVWADHPTVGDRLTLAEFRGLPQVVYSLGRAGPSIADAHLARMAPDRTVAASVESFLMVPVLLEGTSAVSLLLERGAWATRVGPAVRLLAPPVPLPDIHQAMYWDARFDADPGHTFLREQISEVAAEVAAPVRAAG</sequence>
<organism evidence="6 7">
    <name type="scientific">Pseudonocardia oroxyli</name>
    <dbReference type="NCBI Taxonomy" id="366584"/>
    <lineage>
        <taxon>Bacteria</taxon>
        <taxon>Bacillati</taxon>
        <taxon>Actinomycetota</taxon>
        <taxon>Actinomycetes</taxon>
        <taxon>Pseudonocardiales</taxon>
        <taxon>Pseudonocardiaceae</taxon>
        <taxon>Pseudonocardia</taxon>
    </lineage>
</organism>
<dbReference type="PANTHER" id="PTHR30118">
    <property type="entry name" value="HTH-TYPE TRANSCRIPTIONAL REGULATOR LEUO-RELATED"/>
    <property type="match status" value="1"/>
</dbReference>
<gene>
    <name evidence="6" type="ORF">SAMN05216377_11321</name>
</gene>
<evidence type="ECO:0000313" key="7">
    <source>
        <dbReference type="Proteomes" id="UP000198967"/>
    </source>
</evidence>
<evidence type="ECO:0000256" key="1">
    <source>
        <dbReference type="ARBA" id="ARBA00009437"/>
    </source>
</evidence>
<name>A0A1G7VCX9_PSEOR</name>
<evidence type="ECO:0000313" key="6">
    <source>
        <dbReference type="EMBL" id="SDG57666.1"/>
    </source>
</evidence>
<evidence type="ECO:0000256" key="3">
    <source>
        <dbReference type="ARBA" id="ARBA00023125"/>
    </source>
</evidence>
<keyword evidence="3 6" id="KW-0238">DNA-binding</keyword>
<dbReference type="PROSITE" id="PS50931">
    <property type="entry name" value="HTH_LYSR"/>
    <property type="match status" value="1"/>
</dbReference>
<feature type="domain" description="HTH lysR-type" evidence="5">
    <location>
        <begin position="6"/>
        <end position="63"/>
    </location>
</feature>
<dbReference type="SUPFAM" id="SSF53850">
    <property type="entry name" value="Periplasmic binding protein-like II"/>
    <property type="match status" value="1"/>
</dbReference>
<dbReference type="Pfam" id="PF03466">
    <property type="entry name" value="LysR_substrate"/>
    <property type="match status" value="1"/>
</dbReference>
<dbReference type="InterPro" id="IPR036388">
    <property type="entry name" value="WH-like_DNA-bd_sf"/>
</dbReference>
<dbReference type="GO" id="GO:0003677">
    <property type="term" value="F:DNA binding"/>
    <property type="evidence" value="ECO:0007669"/>
    <property type="project" value="UniProtKB-KW"/>
</dbReference>
<dbReference type="InterPro" id="IPR036390">
    <property type="entry name" value="WH_DNA-bd_sf"/>
</dbReference>
<keyword evidence="4" id="KW-0804">Transcription</keyword>
<dbReference type="Gene3D" id="3.40.190.10">
    <property type="entry name" value="Periplasmic binding protein-like II"/>
    <property type="match status" value="2"/>
</dbReference>
<dbReference type="InterPro" id="IPR037402">
    <property type="entry name" value="YidZ_PBP2"/>
</dbReference>
<dbReference type="SUPFAM" id="SSF46785">
    <property type="entry name" value="Winged helix' DNA-binding domain"/>
    <property type="match status" value="1"/>
</dbReference>
<keyword evidence="2" id="KW-0805">Transcription regulation</keyword>
<evidence type="ECO:0000256" key="4">
    <source>
        <dbReference type="ARBA" id="ARBA00023163"/>
    </source>
</evidence>
<protein>
    <submittedName>
        <fullName evidence="6">DNA-binding transcriptional regulator, LysR family</fullName>
    </submittedName>
</protein>
<accession>A0A1G7VCX9</accession>
<dbReference type="STRING" id="366584.SAMN05216377_11321"/>
<proteinExistence type="inferred from homology"/>